<keyword evidence="1" id="KW-0812">Transmembrane</keyword>
<dbReference type="InterPro" id="IPR051675">
    <property type="entry name" value="Endo/Exo/Phosphatase_dom_1"/>
</dbReference>
<organism evidence="3 4">
    <name type="scientific">Enterococcus thailandicus</name>
    <dbReference type="NCBI Taxonomy" id="417368"/>
    <lineage>
        <taxon>Bacteria</taxon>
        <taxon>Bacillati</taxon>
        <taxon>Bacillota</taxon>
        <taxon>Bacilli</taxon>
        <taxon>Lactobacillales</taxon>
        <taxon>Enterococcaceae</taxon>
        <taxon>Enterococcus</taxon>
    </lineage>
</organism>
<dbReference type="Gene3D" id="1.10.150.280">
    <property type="entry name" value="AF1531-like domain"/>
    <property type="match status" value="1"/>
</dbReference>
<evidence type="ECO:0000259" key="2">
    <source>
        <dbReference type="SMART" id="SM00278"/>
    </source>
</evidence>
<dbReference type="EMBL" id="LWMN01000001">
    <property type="protein sequence ID" value="OAQ57176.1"/>
    <property type="molecule type" value="Genomic_DNA"/>
</dbReference>
<keyword evidence="1" id="KW-1133">Transmembrane helix</keyword>
<reference evidence="3 4" key="1">
    <citation type="submission" date="2016-04" db="EMBL/GenBank/DDBJ databases">
        <title>Draft genome of an Enterococcus thailandicus strain isolated from bovine feces.</title>
        <authorList>
            <person name="Beukers A.G."/>
            <person name="Zaheer R."/>
            <person name="Goji N."/>
            <person name="Cook S.R."/>
            <person name="Amoako K."/>
            <person name="Chaves A.V."/>
            <person name="Ward M.P."/>
            <person name="Mcallister T.A."/>
        </authorList>
    </citation>
    <scope>NUCLEOTIDE SEQUENCE [LARGE SCALE GENOMIC DNA]</scope>
    <source>
        <strain evidence="3 4">F0711D 46</strain>
    </source>
</reference>
<protein>
    <recommendedName>
        <fullName evidence="2">Helix-hairpin-helix DNA-binding motif class 1 domain-containing protein</fullName>
    </recommendedName>
</protein>
<dbReference type="InterPro" id="IPR019554">
    <property type="entry name" value="Soluble_ligand-bd"/>
</dbReference>
<accession>A0A179EVC5</accession>
<dbReference type="NCBIfam" id="TIGR00426">
    <property type="entry name" value="competence protein ComEA helix-hairpin-helix repeat region"/>
    <property type="match status" value="1"/>
</dbReference>
<name>A0A179EVC5_ENTTH</name>
<dbReference type="GO" id="GO:0015627">
    <property type="term" value="C:type II protein secretion system complex"/>
    <property type="evidence" value="ECO:0007669"/>
    <property type="project" value="TreeGrafter"/>
</dbReference>
<dbReference type="PANTHER" id="PTHR21180:SF32">
    <property type="entry name" value="ENDONUCLEASE_EXONUCLEASE_PHOSPHATASE FAMILY DOMAIN-CONTAINING PROTEIN 1"/>
    <property type="match status" value="1"/>
</dbReference>
<gene>
    <name evidence="3" type="ORF">A6E74_02060</name>
</gene>
<evidence type="ECO:0000313" key="4">
    <source>
        <dbReference type="Proteomes" id="UP000078516"/>
    </source>
</evidence>
<dbReference type="SMART" id="SM00278">
    <property type="entry name" value="HhH1"/>
    <property type="match status" value="2"/>
</dbReference>
<dbReference type="GO" id="GO:0006281">
    <property type="term" value="P:DNA repair"/>
    <property type="evidence" value="ECO:0007669"/>
    <property type="project" value="InterPro"/>
</dbReference>
<dbReference type="GO" id="GO:0003677">
    <property type="term" value="F:DNA binding"/>
    <property type="evidence" value="ECO:0007669"/>
    <property type="project" value="InterPro"/>
</dbReference>
<sequence>MLAKVVASLKAQLAQIYHKFVESPKLVVSLFLGLILLCLGGGIYFFQINTMKKLPAATIDQTILTTETTAKEQRSSAVEEIYVDIKGSVKYPGVYSVTQSQRIKDLLTKAGGLTEDADASQLNFAAKLVDQQLIYVPKIGEIRSHPPQSQTPPATDSKININTADISELQELSGIGAKKAQDIINYREENGHFKSVEELQEISGIGEKTVEKLKNLVTITID</sequence>
<evidence type="ECO:0000313" key="3">
    <source>
        <dbReference type="EMBL" id="OAQ57176.1"/>
    </source>
</evidence>
<keyword evidence="1" id="KW-0472">Membrane</keyword>
<dbReference type="InterPro" id="IPR010994">
    <property type="entry name" value="RuvA_2-like"/>
</dbReference>
<keyword evidence="4" id="KW-1185">Reference proteome</keyword>
<dbReference type="SUPFAM" id="SSF47781">
    <property type="entry name" value="RuvA domain 2-like"/>
    <property type="match status" value="1"/>
</dbReference>
<feature type="transmembrane region" description="Helical" evidence="1">
    <location>
        <begin position="26"/>
        <end position="46"/>
    </location>
</feature>
<feature type="domain" description="Helix-hairpin-helix DNA-binding motif class 1" evidence="2">
    <location>
        <begin position="197"/>
        <end position="216"/>
    </location>
</feature>
<dbReference type="Pfam" id="PF12836">
    <property type="entry name" value="HHH_3"/>
    <property type="match status" value="1"/>
</dbReference>
<dbReference type="AlphaFoldDB" id="A0A179EVC5"/>
<dbReference type="InterPro" id="IPR004509">
    <property type="entry name" value="Competence_ComEA_HhH"/>
</dbReference>
<dbReference type="Pfam" id="PF10531">
    <property type="entry name" value="SLBB"/>
    <property type="match status" value="1"/>
</dbReference>
<dbReference type="Proteomes" id="UP000078516">
    <property type="component" value="Unassembled WGS sequence"/>
</dbReference>
<dbReference type="PANTHER" id="PTHR21180">
    <property type="entry name" value="ENDONUCLEASE/EXONUCLEASE/PHOSPHATASE FAMILY DOMAIN-CONTAINING PROTEIN 1"/>
    <property type="match status" value="1"/>
</dbReference>
<dbReference type="GO" id="GO:0015628">
    <property type="term" value="P:protein secretion by the type II secretion system"/>
    <property type="evidence" value="ECO:0007669"/>
    <property type="project" value="TreeGrafter"/>
</dbReference>
<dbReference type="InterPro" id="IPR003583">
    <property type="entry name" value="Hlx-hairpin-Hlx_DNA-bd_motif"/>
</dbReference>
<comment type="caution">
    <text evidence="3">The sequence shown here is derived from an EMBL/GenBank/DDBJ whole genome shotgun (WGS) entry which is preliminary data.</text>
</comment>
<feature type="domain" description="Helix-hairpin-helix DNA-binding motif class 1" evidence="2">
    <location>
        <begin position="167"/>
        <end position="186"/>
    </location>
</feature>
<proteinExistence type="predicted"/>
<evidence type="ECO:0000256" key="1">
    <source>
        <dbReference type="SAM" id="Phobius"/>
    </source>
</evidence>